<dbReference type="Pfam" id="PF20242">
    <property type="entry name" value="Emfourin"/>
    <property type="match status" value="1"/>
</dbReference>
<gene>
    <name evidence="1" type="ORF">PAF17_00290</name>
</gene>
<reference evidence="1" key="1">
    <citation type="submission" date="2022-12" db="EMBL/GenBank/DDBJ databases">
        <title>Paracoccus onchidii sp. nov., isolated from a marine invertebrate from the South China Sea.</title>
        <authorList>
            <person name="Xu S."/>
            <person name="Liu Z."/>
            <person name="Xu Y."/>
        </authorList>
    </citation>
    <scope>NUCLEOTIDE SEQUENCE</scope>
    <source>
        <strain evidence="1">Z330</strain>
    </source>
</reference>
<comment type="caution">
    <text evidence="1">The sequence shown here is derived from an EMBL/GenBank/DDBJ whole genome shotgun (WGS) entry which is preliminary data.</text>
</comment>
<protein>
    <submittedName>
        <fullName evidence="1">Uncharacterized protein</fullName>
    </submittedName>
</protein>
<evidence type="ECO:0000313" key="2">
    <source>
        <dbReference type="Proteomes" id="UP001165641"/>
    </source>
</evidence>
<dbReference type="InterPro" id="IPR049457">
    <property type="entry name" value="Emfourin"/>
</dbReference>
<dbReference type="Proteomes" id="UP001165641">
    <property type="component" value="Unassembled WGS sequence"/>
</dbReference>
<dbReference type="RefSeq" id="WP_271887080.1">
    <property type="nucleotide sequence ID" value="NZ_JAQBIE010000001.1"/>
</dbReference>
<accession>A0ABT4Z9B8</accession>
<proteinExistence type="predicted"/>
<dbReference type="EMBL" id="JAQBIE010000001">
    <property type="protein sequence ID" value="MDB6175944.1"/>
    <property type="molecule type" value="Genomic_DNA"/>
</dbReference>
<organism evidence="1 2">
    <name type="scientific">Paracoccus onchidii</name>
    <dbReference type="NCBI Taxonomy" id="3017813"/>
    <lineage>
        <taxon>Bacteria</taxon>
        <taxon>Pseudomonadati</taxon>
        <taxon>Pseudomonadota</taxon>
        <taxon>Alphaproteobacteria</taxon>
        <taxon>Rhodobacterales</taxon>
        <taxon>Paracoccaceae</taxon>
        <taxon>Paracoccus</taxon>
    </lineage>
</organism>
<keyword evidence="2" id="KW-1185">Reference proteome</keyword>
<sequence>MDAIAGGCIAMIIEIAAQGGIGGFAAPNLNKRIDVDQQSTQLRRELCKVFGPEQLARLARTPCNACADRLIYRITIIQGSAAPRNFTLREDQLPAQMLDLLDQF</sequence>
<name>A0ABT4Z9B8_9RHOB</name>
<evidence type="ECO:0000313" key="1">
    <source>
        <dbReference type="EMBL" id="MDB6175944.1"/>
    </source>
</evidence>